<dbReference type="InterPro" id="IPR015943">
    <property type="entry name" value="WD40/YVTN_repeat-like_dom_sf"/>
</dbReference>
<evidence type="ECO:0000259" key="2">
    <source>
        <dbReference type="Pfam" id="PF12894"/>
    </source>
</evidence>
<dbReference type="SUPFAM" id="SSF82171">
    <property type="entry name" value="DPP6 N-terminal domain-like"/>
    <property type="match status" value="1"/>
</dbReference>
<protein>
    <submittedName>
        <fullName evidence="3">WD-repeat protein</fullName>
    </submittedName>
</protein>
<dbReference type="SMART" id="SM00320">
    <property type="entry name" value="WD40"/>
    <property type="match status" value="2"/>
</dbReference>
<feature type="repeat" description="WD" evidence="1">
    <location>
        <begin position="26"/>
        <end position="61"/>
    </location>
</feature>
<evidence type="ECO:0000313" key="3">
    <source>
        <dbReference type="EMBL" id="KAJ5376758.1"/>
    </source>
</evidence>
<dbReference type="InterPro" id="IPR001680">
    <property type="entry name" value="WD40_rpt"/>
</dbReference>
<dbReference type="Pfam" id="PF12894">
    <property type="entry name" value="ANAPC4_WD40"/>
    <property type="match status" value="1"/>
</dbReference>
<evidence type="ECO:0000256" key="1">
    <source>
        <dbReference type="PROSITE-ProRule" id="PRU00221"/>
    </source>
</evidence>
<comment type="caution">
    <text evidence="3">The sequence shown here is derived from an EMBL/GenBank/DDBJ whole genome shotgun (WGS) entry which is preliminary data.</text>
</comment>
<dbReference type="Gene3D" id="2.130.10.10">
    <property type="entry name" value="YVTN repeat-like/Quinoprotein amine dehydrogenase"/>
    <property type="match status" value="1"/>
</dbReference>
<dbReference type="GeneID" id="81377261"/>
<proteinExistence type="predicted"/>
<keyword evidence="4" id="KW-1185">Reference proteome</keyword>
<evidence type="ECO:0000313" key="4">
    <source>
        <dbReference type="Proteomes" id="UP001147747"/>
    </source>
</evidence>
<feature type="domain" description="Anaphase-promoting complex subunit 4-like WD40" evidence="2">
    <location>
        <begin position="37"/>
        <end position="115"/>
    </location>
</feature>
<name>A0A9W9SDS3_9EURO</name>
<dbReference type="AlphaFoldDB" id="A0A9W9SDS3"/>
<dbReference type="EMBL" id="JAPZBU010000012">
    <property type="protein sequence ID" value="KAJ5376758.1"/>
    <property type="molecule type" value="Genomic_DNA"/>
</dbReference>
<accession>A0A9W9SDS3</accession>
<dbReference type="PROSITE" id="PS50082">
    <property type="entry name" value="WD_REPEATS_2"/>
    <property type="match status" value="1"/>
</dbReference>
<dbReference type="Proteomes" id="UP001147747">
    <property type="component" value="Unassembled WGS sequence"/>
</dbReference>
<reference evidence="3" key="1">
    <citation type="submission" date="2022-12" db="EMBL/GenBank/DDBJ databases">
        <authorList>
            <person name="Petersen C."/>
        </authorList>
    </citation>
    <scope>NUCLEOTIDE SEQUENCE</scope>
    <source>
        <strain evidence="3">IBT 29677</strain>
    </source>
</reference>
<keyword evidence="1" id="KW-0853">WD repeat</keyword>
<dbReference type="InterPro" id="IPR024977">
    <property type="entry name" value="Apc4-like_WD40_dom"/>
</dbReference>
<dbReference type="OrthoDB" id="10261640at2759"/>
<dbReference type="RefSeq" id="XP_056481788.1">
    <property type="nucleotide sequence ID" value="XM_056638281.1"/>
</dbReference>
<gene>
    <name evidence="3" type="ORF">N7509_013644</name>
</gene>
<sequence>MCNTWIGTVQNIAELDRCLKRGLLFSEHPSKSFSSLTLSPDGKLIAFGTTSGEIKVWDLTTKLFKWGSGPNGVSWANCLEFSHDNRQLAASSKSGEIWLFDTDAGRVIKEWVFRAGVPDYLKFTDDRSQLSTNLGALKIKPINPSERPSIEITLLEEDWVAINGVRELWLPRKSRPMDLRVKDGILAMLLESGEMFFIEFVV</sequence>
<reference evidence="3" key="2">
    <citation type="journal article" date="2023" name="IMA Fungus">
        <title>Comparative genomic study of the Penicillium genus elucidates a diverse pangenome and 15 lateral gene transfer events.</title>
        <authorList>
            <person name="Petersen C."/>
            <person name="Sorensen T."/>
            <person name="Nielsen M.R."/>
            <person name="Sondergaard T.E."/>
            <person name="Sorensen J.L."/>
            <person name="Fitzpatrick D.A."/>
            <person name="Frisvad J.C."/>
            <person name="Nielsen K.L."/>
        </authorList>
    </citation>
    <scope>NUCLEOTIDE SEQUENCE</scope>
    <source>
        <strain evidence="3">IBT 29677</strain>
    </source>
</reference>
<organism evidence="3 4">
    <name type="scientific">Penicillium cosmopolitanum</name>
    <dbReference type="NCBI Taxonomy" id="1131564"/>
    <lineage>
        <taxon>Eukaryota</taxon>
        <taxon>Fungi</taxon>
        <taxon>Dikarya</taxon>
        <taxon>Ascomycota</taxon>
        <taxon>Pezizomycotina</taxon>
        <taxon>Eurotiomycetes</taxon>
        <taxon>Eurotiomycetidae</taxon>
        <taxon>Eurotiales</taxon>
        <taxon>Aspergillaceae</taxon>
        <taxon>Penicillium</taxon>
    </lineage>
</organism>